<accession>A0AAN9RR39</accession>
<sequence>MEHIGRSRNEVDEAYPFSWICNINYYEYDEREFEDDDDTEHWRKPRYSRRRGRRRSHSRARAARMLEVLEKSINERAKAEATDALQKNFQHSRSTDYGIINTSSNHHFPNKKNPIHYAPFTGK</sequence>
<dbReference type="EMBL" id="JAYMYR010000001">
    <property type="protein sequence ID" value="KAK7381557.1"/>
    <property type="molecule type" value="Genomic_DNA"/>
</dbReference>
<evidence type="ECO:0000313" key="2">
    <source>
        <dbReference type="EMBL" id="KAK7381557.1"/>
    </source>
</evidence>
<gene>
    <name evidence="2" type="ORF">VNO80_00102</name>
</gene>
<reference evidence="2 3" key="1">
    <citation type="submission" date="2024-01" db="EMBL/GenBank/DDBJ databases">
        <title>The genomes of 5 underutilized Papilionoideae crops provide insights into root nodulation and disease resistanc.</title>
        <authorList>
            <person name="Jiang F."/>
        </authorList>
    </citation>
    <scope>NUCLEOTIDE SEQUENCE [LARGE SCALE GENOMIC DNA]</scope>
    <source>
        <strain evidence="2">JINMINGXINNONG_FW02</strain>
        <tissue evidence="2">Leaves</tissue>
    </source>
</reference>
<proteinExistence type="predicted"/>
<feature type="region of interest" description="Disordered" evidence="1">
    <location>
        <begin position="96"/>
        <end position="123"/>
    </location>
</feature>
<comment type="caution">
    <text evidence="2">The sequence shown here is derived from an EMBL/GenBank/DDBJ whole genome shotgun (WGS) entry which is preliminary data.</text>
</comment>
<evidence type="ECO:0000313" key="3">
    <source>
        <dbReference type="Proteomes" id="UP001374584"/>
    </source>
</evidence>
<dbReference type="AlphaFoldDB" id="A0AAN9RR39"/>
<name>A0AAN9RR39_PHACN</name>
<evidence type="ECO:0000256" key="1">
    <source>
        <dbReference type="SAM" id="MobiDB-lite"/>
    </source>
</evidence>
<protein>
    <submittedName>
        <fullName evidence="2">Uncharacterized protein</fullName>
    </submittedName>
</protein>
<dbReference type="Proteomes" id="UP001374584">
    <property type="component" value="Unassembled WGS sequence"/>
</dbReference>
<keyword evidence="3" id="KW-1185">Reference proteome</keyword>
<organism evidence="2 3">
    <name type="scientific">Phaseolus coccineus</name>
    <name type="common">Scarlet runner bean</name>
    <name type="synonym">Phaseolus multiflorus</name>
    <dbReference type="NCBI Taxonomy" id="3886"/>
    <lineage>
        <taxon>Eukaryota</taxon>
        <taxon>Viridiplantae</taxon>
        <taxon>Streptophyta</taxon>
        <taxon>Embryophyta</taxon>
        <taxon>Tracheophyta</taxon>
        <taxon>Spermatophyta</taxon>
        <taxon>Magnoliopsida</taxon>
        <taxon>eudicotyledons</taxon>
        <taxon>Gunneridae</taxon>
        <taxon>Pentapetalae</taxon>
        <taxon>rosids</taxon>
        <taxon>fabids</taxon>
        <taxon>Fabales</taxon>
        <taxon>Fabaceae</taxon>
        <taxon>Papilionoideae</taxon>
        <taxon>50 kb inversion clade</taxon>
        <taxon>NPAAA clade</taxon>
        <taxon>indigoferoid/millettioid clade</taxon>
        <taxon>Phaseoleae</taxon>
        <taxon>Phaseolus</taxon>
    </lineage>
</organism>